<dbReference type="AlphaFoldDB" id="A0A919CBC6"/>
<dbReference type="EMBL" id="BMVC01000008">
    <property type="protein sequence ID" value="GHC98928.1"/>
    <property type="molecule type" value="Genomic_DNA"/>
</dbReference>
<evidence type="ECO:0000313" key="2">
    <source>
        <dbReference type="Proteomes" id="UP000638353"/>
    </source>
</evidence>
<proteinExistence type="predicted"/>
<reference evidence="1" key="1">
    <citation type="journal article" date="2014" name="Int. J. Syst. Evol. Microbiol.">
        <title>Complete genome sequence of Corynebacterium casei LMG S-19264T (=DSM 44701T), isolated from a smear-ripened cheese.</title>
        <authorList>
            <consortium name="US DOE Joint Genome Institute (JGI-PGF)"/>
            <person name="Walter F."/>
            <person name="Albersmeier A."/>
            <person name="Kalinowski J."/>
            <person name="Ruckert C."/>
        </authorList>
    </citation>
    <scope>NUCLEOTIDE SEQUENCE</scope>
    <source>
        <strain evidence="1">JCM 4637</strain>
    </source>
</reference>
<sequence length="270" mass="28409">MVLVGVAGCGGTDTDEAEAMAQRAREVASAWDGSPAAAAWREGYHPLAEAVELPRGGWRSRRDAQAYAERALVLRGTLPVVRREEGRVVWAAGKGETVRPMRDARETYKALSGGTMTGRPQLNVTGVRLGEMTVTTSRGAAVVPAWLFQLEGYATPLKRAAVVASDLPRSPIAEAENVPGNSLQRVITVDPDGRSLTVEALHGACDGGPAVAVLETRGSVVLSASVRPGKGDRLCTKQGNLKKATVRLKRAIGDRVLLDGKTGRPVGAAT</sequence>
<reference evidence="1" key="2">
    <citation type="submission" date="2020-09" db="EMBL/GenBank/DDBJ databases">
        <authorList>
            <person name="Sun Q."/>
            <person name="Ohkuma M."/>
        </authorList>
    </citation>
    <scope>NUCLEOTIDE SEQUENCE</scope>
    <source>
        <strain evidence="1">JCM 4637</strain>
    </source>
</reference>
<organism evidence="1 2">
    <name type="scientific">Streptomyces finlayi</name>
    <dbReference type="NCBI Taxonomy" id="67296"/>
    <lineage>
        <taxon>Bacteria</taxon>
        <taxon>Bacillati</taxon>
        <taxon>Actinomycetota</taxon>
        <taxon>Actinomycetes</taxon>
        <taxon>Kitasatosporales</taxon>
        <taxon>Streptomycetaceae</taxon>
        <taxon>Streptomyces</taxon>
    </lineage>
</organism>
<accession>A0A919CBC6</accession>
<name>A0A919CBC6_9ACTN</name>
<protein>
    <submittedName>
        <fullName evidence="1">Uncharacterized protein</fullName>
    </submittedName>
</protein>
<evidence type="ECO:0000313" key="1">
    <source>
        <dbReference type="EMBL" id="GHC98928.1"/>
    </source>
</evidence>
<comment type="caution">
    <text evidence="1">The sequence shown here is derived from an EMBL/GenBank/DDBJ whole genome shotgun (WGS) entry which is preliminary data.</text>
</comment>
<dbReference type="Proteomes" id="UP000638353">
    <property type="component" value="Unassembled WGS sequence"/>
</dbReference>
<gene>
    <name evidence="1" type="ORF">GCM10010334_41880</name>
</gene>